<dbReference type="CDD" id="cd03590">
    <property type="entry name" value="CLECT_DC-SIGN_like"/>
    <property type="match status" value="1"/>
</dbReference>
<evidence type="ECO:0000313" key="8">
    <source>
        <dbReference type="RefSeq" id="XP_020635056.2"/>
    </source>
</evidence>
<dbReference type="GeneID" id="110071747"/>
<protein>
    <submittedName>
        <fullName evidence="8">Hepatic lectin-like isoform X1</fullName>
    </submittedName>
</protein>
<dbReference type="Proteomes" id="UP001652642">
    <property type="component" value="Chromosome 2"/>
</dbReference>
<keyword evidence="4" id="KW-1015">Disulfide bond</keyword>
<dbReference type="PROSITE" id="PS50041">
    <property type="entry name" value="C_TYPE_LECTIN_2"/>
    <property type="match status" value="1"/>
</dbReference>
<sequence>MLQDTVQLVETGPAMASGTTDRYLFLDKLKSSSFLVGLLLAFSYLLVIILFGLVLSHGSRVSTEVKTLHERSKIGEDLFPCGSRNREWKYFHGGCYYFAIEQVIWDTAKTHCEEKNSSLVVIQDKSEQNFLQSRTRGGRYWIGLHDKDTEGEWRWIDGTNYRTNFKNWKQGQPTDYASNEDCAEINIVGEWNDENCNTQNFYVCEKPLPS</sequence>
<evidence type="ECO:0000256" key="3">
    <source>
        <dbReference type="ARBA" id="ARBA00022734"/>
    </source>
</evidence>
<dbReference type="InterPro" id="IPR018378">
    <property type="entry name" value="C-type_lectin_CS"/>
</dbReference>
<evidence type="ECO:0000256" key="4">
    <source>
        <dbReference type="ARBA" id="ARBA00023157"/>
    </source>
</evidence>
<reference evidence="7" key="1">
    <citation type="submission" date="2025-05" db="UniProtKB">
        <authorList>
            <consortium name="RefSeq"/>
        </authorList>
    </citation>
    <scope>NUCLEOTIDE SEQUENCE [LARGE SCALE GENOMIC DNA]</scope>
</reference>
<keyword evidence="2" id="KW-0964">Secreted</keyword>
<evidence type="ECO:0000256" key="5">
    <source>
        <dbReference type="SAM" id="Phobius"/>
    </source>
</evidence>
<evidence type="ECO:0000256" key="2">
    <source>
        <dbReference type="ARBA" id="ARBA00022525"/>
    </source>
</evidence>
<dbReference type="KEGG" id="pvt:110071747"/>
<dbReference type="InterPro" id="IPR001304">
    <property type="entry name" value="C-type_lectin-like"/>
</dbReference>
<dbReference type="InterPro" id="IPR016186">
    <property type="entry name" value="C-type_lectin-like/link_sf"/>
</dbReference>
<gene>
    <name evidence="8" type="primary">LOC110071747</name>
</gene>
<feature type="transmembrane region" description="Helical" evidence="5">
    <location>
        <begin position="34"/>
        <end position="56"/>
    </location>
</feature>
<evidence type="ECO:0000256" key="1">
    <source>
        <dbReference type="ARBA" id="ARBA00004613"/>
    </source>
</evidence>
<dbReference type="InParanoid" id="A0A6J0SFD9"/>
<organism evidence="7 8">
    <name type="scientific">Pogona vitticeps</name>
    <name type="common">central bearded dragon</name>
    <dbReference type="NCBI Taxonomy" id="103695"/>
    <lineage>
        <taxon>Eukaryota</taxon>
        <taxon>Metazoa</taxon>
        <taxon>Chordata</taxon>
        <taxon>Craniata</taxon>
        <taxon>Vertebrata</taxon>
        <taxon>Euteleostomi</taxon>
        <taxon>Lepidosauria</taxon>
        <taxon>Squamata</taxon>
        <taxon>Bifurcata</taxon>
        <taxon>Unidentata</taxon>
        <taxon>Episquamata</taxon>
        <taxon>Toxicofera</taxon>
        <taxon>Iguania</taxon>
        <taxon>Acrodonta</taxon>
        <taxon>Agamidae</taxon>
        <taxon>Amphibolurinae</taxon>
        <taxon>Pogona</taxon>
    </lineage>
</organism>
<reference evidence="8" key="2">
    <citation type="submission" date="2025-08" db="UniProtKB">
        <authorList>
            <consortium name="RefSeq"/>
        </authorList>
    </citation>
    <scope>IDENTIFICATION</scope>
</reference>
<keyword evidence="5" id="KW-1133">Transmembrane helix</keyword>
<dbReference type="GO" id="GO:0030246">
    <property type="term" value="F:carbohydrate binding"/>
    <property type="evidence" value="ECO:0007669"/>
    <property type="project" value="UniProtKB-KW"/>
</dbReference>
<keyword evidence="5" id="KW-0812">Transmembrane</keyword>
<dbReference type="OrthoDB" id="2142683at2759"/>
<keyword evidence="3" id="KW-0430">Lectin</keyword>
<dbReference type="SMART" id="SM00034">
    <property type="entry name" value="CLECT"/>
    <property type="match status" value="1"/>
</dbReference>
<dbReference type="RefSeq" id="XP_020635056.2">
    <property type="nucleotide sequence ID" value="XM_020779397.2"/>
</dbReference>
<dbReference type="InterPro" id="IPR033989">
    <property type="entry name" value="CD209-like_CTLD"/>
</dbReference>
<evidence type="ECO:0000259" key="6">
    <source>
        <dbReference type="PROSITE" id="PS50041"/>
    </source>
</evidence>
<dbReference type="GO" id="GO:0005576">
    <property type="term" value="C:extracellular region"/>
    <property type="evidence" value="ECO:0007669"/>
    <property type="project" value="UniProtKB-SubCell"/>
</dbReference>
<comment type="subcellular location">
    <subcellularLocation>
        <location evidence="1">Secreted</location>
    </subcellularLocation>
</comment>
<dbReference type="Pfam" id="PF00059">
    <property type="entry name" value="Lectin_C"/>
    <property type="match status" value="1"/>
</dbReference>
<dbReference type="InterPro" id="IPR050111">
    <property type="entry name" value="C-type_lectin/snaclec_domain"/>
</dbReference>
<dbReference type="Gene3D" id="3.10.100.10">
    <property type="entry name" value="Mannose-Binding Protein A, subunit A"/>
    <property type="match status" value="1"/>
</dbReference>
<keyword evidence="5" id="KW-0472">Membrane</keyword>
<dbReference type="PROSITE" id="PS00615">
    <property type="entry name" value="C_TYPE_LECTIN_1"/>
    <property type="match status" value="1"/>
</dbReference>
<dbReference type="SUPFAM" id="SSF56436">
    <property type="entry name" value="C-type lectin-like"/>
    <property type="match status" value="1"/>
</dbReference>
<name>A0A6J0SFD9_9SAUR</name>
<dbReference type="AlphaFoldDB" id="A0A6J0SFD9"/>
<evidence type="ECO:0000313" key="7">
    <source>
        <dbReference type="Proteomes" id="UP001652642"/>
    </source>
</evidence>
<feature type="domain" description="C-type lectin" evidence="6">
    <location>
        <begin position="91"/>
        <end position="205"/>
    </location>
</feature>
<keyword evidence="7" id="KW-1185">Reference proteome</keyword>
<dbReference type="InterPro" id="IPR016187">
    <property type="entry name" value="CTDL_fold"/>
</dbReference>
<accession>A0A6J0SFD9</accession>
<dbReference type="PANTHER" id="PTHR22803">
    <property type="entry name" value="MANNOSE, PHOSPHOLIPASE, LECTIN RECEPTOR RELATED"/>
    <property type="match status" value="1"/>
</dbReference>
<proteinExistence type="predicted"/>